<dbReference type="Proteomes" id="UP000653358">
    <property type="component" value="Unassembled WGS sequence"/>
</dbReference>
<evidence type="ECO:0000256" key="3">
    <source>
        <dbReference type="ARBA" id="ARBA00011738"/>
    </source>
</evidence>
<dbReference type="Pfam" id="PF00155">
    <property type="entry name" value="Aminotran_1_2"/>
    <property type="match status" value="1"/>
</dbReference>
<evidence type="ECO:0000256" key="9">
    <source>
        <dbReference type="HAMAP-Rule" id="MF_01023"/>
    </source>
</evidence>
<comment type="similarity">
    <text evidence="2 9">Belongs to the class-II pyridoxal-phosphate-dependent aminotransferase family. Histidinol-phosphate aminotransferase subfamily.</text>
</comment>
<keyword evidence="5 9" id="KW-0028">Amino-acid biosynthesis</keyword>
<dbReference type="HAMAP" id="MF_01023">
    <property type="entry name" value="HisC_aminotrans_2"/>
    <property type="match status" value="1"/>
</dbReference>
<dbReference type="InterPro" id="IPR015422">
    <property type="entry name" value="PyrdxlP-dep_Trfase_small"/>
</dbReference>
<dbReference type="InterPro" id="IPR004839">
    <property type="entry name" value="Aminotransferase_I/II_large"/>
</dbReference>
<keyword evidence="4 9" id="KW-0032">Aminotransferase</keyword>
<dbReference type="EMBL" id="WJBB01000001">
    <property type="protein sequence ID" value="MBC3795559.1"/>
    <property type="molecule type" value="Genomic_DNA"/>
</dbReference>
<dbReference type="EC" id="2.6.1.9" evidence="9"/>
<dbReference type="SUPFAM" id="SSF53383">
    <property type="entry name" value="PLP-dependent transferases"/>
    <property type="match status" value="1"/>
</dbReference>
<evidence type="ECO:0000256" key="4">
    <source>
        <dbReference type="ARBA" id="ARBA00022576"/>
    </source>
</evidence>
<protein>
    <recommendedName>
        <fullName evidence="9">Histidinol-phosphate aminotransferase</fullName>
        <ecNumber evidence="9">2.6.1.9</ecNumber>
    </recommendedName>
    <alternativeName>
        <fullName evidence="9">Imidazole acetol-phosphate transaminase</fullName>
    </alternativeName>
</protein>
<evidence type="ECO:0000313" key="12">
    <source>
        <dbReference type="Proteomes" id="UP000653358"/>
    </source>
</evidence>
<evidence type="ECO:0000256" key="6">
    <source>
        <dbReference type="ARBA" id="ARBA00022679"/>
    </source>
</evidence>
<comment type="caution">
    <text evidence="11">The sequence shown here is derived from an EMBL/GenBank/DDBJ whole genome shotgun (WGS) entry which is preliminary data.</text>
</comment>
<dbReference type="InterPro" id="IPR005861">
    <property type="entry name" value="HisP_aminotrans"/>
</dbReference>
<evidence type="ECO:0000259" key="10">
    <source>
        <dbReference type="Pfam" id="PF00155"/>
    </source>
</evidence>
<evidence type="ECO:0000256" key="1">
    <source>
        <dbReference type="ARBA" id="ARBA00001933"/>
    </source>
</evidence>
<keyword evidence="6 9" id="KW-0808">Transferase</keyword>
<dbReference type="CDD" id="cd00609">
    <property type="entry name" value="AAT_like"/>
    <property type="match status" value="1"/>
</dbReference>
<name>A0ABR6WGS4_9FIRM</name>
<evidence type="ECO:0000256" key="8">
    <source>
        <dbReference type="ARBA" id="ARBA00023102"/>
    </source>
</evidence>
<evidence type="ECO:0000256" key="7">
    <source>
        <dbReference type="ARBA" id="ARBA00022898"/>
    </source>
</evidence>
<reference evidence="11 12" key="1">
    <citation type="journal article" date="2020" name="mSystems">
        <title>Defining Genomic and Predicted Metabolic Features of the Acetobacterium Genus.</title>
        <authorList>
            <person name="Ross D.E."/>
            <person name="Marshall C.W."/>
            <person name="Gulliver D."/>
            <person name="May H.D."/>
            <person name="Norman R.S."/>
        </authorList>
    </citation>
    <scope>NUCLEOTIDE SEQUENCE [LARGE SCALE GENOMIC DNA]</scope>
    <source>
        <strain evidence="11 12">DSM 9173</strain>
    </source>
</reference>
<evidence type="ECO:0000313" key="11">
    <source>
        <dbReference type="EMBL" id="MBC3795559.1"/>
    </source>
</evidence>
<dbReference type="GO" id="GO:0004400">
    <property type="term" value="F:histidinol-phosphate transaminase activity"/>
    <property type="evidence" value="ECO:0007669"/>
    <property type="project" value="UniProtKB-EC"/>
</dbReference>
<dbReference type="Gene3D" id="3.40.640.10">
    <property type="entry name" value="Type I PLP-dependent aspartate aminotransferase-like (Major domain)"/>
    <property type="match status" value="1"/>
</dbReference>
<dbReference type="PANTHER" id="PTHR42885:SF2">
    <property type="entry name" value="HISTIDINOL-PHOSPHATE AMINOTRANSFERASE"/>
    <property type="match status" value="1"/>
</dbReference>
<feature type="modified residue" description="N6-(pyridoxal phosphate)lysine" evidence="9">
    <location>
        <position position="212"/>
    </location>
</feature>
<comment type="catalytic activity">
    <reaction evidence="9">
        <text>L-histidinol phosphate + 2-oxoglutarate = 3-(imidazol-4-yl)-2-oxopropyl phosphate + L-glutamate</text>
        <dbReference type="Rhea" id="RHEA:23744"/>
        <dbReference type="ChEBI" id="CHEBI:16810"/>
        <dbReference type="ChEBI" id="CHEBI:29985"/>
        <dbReference type="ChEBI" id="CHEBI:57766"/>
        <dbReference type="ChEBI" id="CHEBI:57980"/>
        <dbReference type="EC" id="2.6.1.9"/>
    </reaction>
</comment>
<organism evidence="11 12">
    <name type="scientific">Acetobacterium tundrae</name>
    <dbReference type="NCBI Taxonomy" id="132932"/>
    <lineage>
        <taxon>Bacteria</taxon>
        <taxon>Bacillati</taxon>
        <taxon>Bacillota</taxon>
        <taxon>Clostridia</taxon>
        <taxon>Eubacteriales</taxon>
        <taxon>Eubacteriaceae</taxon>
        <taxon>Acetobacterium</taxon>
    </lineage>
</organism>
<dbReference type="NCBIfam" id="TIGR01141">
    <property type="entry name" value="hisC"/>
    <property type="match status" value="1"/>
</dbReference>
<sequence>METLIRKNIRDLVAYKVDAPQYEIVVNANESPYDFPMILKRQFTDEICNTDLNRYPEACFPELLKELRAYTGVPTDGIICGSGSDELIAMINQAFVNAGDVVVSHSPSFDMYNIWAKISDSKHIRVLDLPGHIPDVDGIIKAACDNHAKLLYICNPNNPTGYTFAKKDIIKILAAVPSLVVLDEAYIEFFGESDVDLLPHYPRLLILRTLSKAFGLAGIRCGYALGNKDIIDVLYKVKAPYNLNVLTQKLAVIALQNRDKVFKNLEEIKAEREKAMAVLKELPSLTVYPSGANFIYFETPYAEKIYETLLNRNILIKRFKETGSCPESIRFSIGKPKENQKILEIIKEVVYNEA</sequence>
<dbReference type="PANTHER" id="PTHR42885">
    <property type="entry name" value="HISTIDINOL-PHOSPHATE AMINOTRANSFERASE-RELATED"/>
    <property type="match status" value="1"/>
</dbReference>
<dbReference type="PROSITE" id="PS00599">
    <property type="entry name" value="AA_TRANSFER_CLASS_2"/>
    <property type="match status" value="1"/>
</dbReference>
<feature type="domain" description="Aminotransferase class I/classII large" evidence="10">
    <location>
        <begin position="27"/>
        <end position="346"/>
    </location>
</feature>
<dbReference type="InterPro" id="IPR001917">
    <property type="entry name" value="Aminotrans_II_pyridoxalP_BS"/>
</dbReference>
<keyword evidence="12" id="KW-1185">Reference proteome</keyword>
<comment type="pathway">
    <text evidence="9">Amino-acid biosynthesis; L-histidine biosynthesis; L-histidine from 5-phospho-alpha-D-ribose 1-diphosphate: step 7/9.</text>
</comment>
<dbReference type="InterPro" id="IPR015424">
    <property type="entry name" value="PyrdxlP-dep_Trfase"/>
</dbReference>
<evidence type="ECO:0000256" key="5">
    <source>
        <dbReference type="ARBA" id="ARBA00022605"/>
    </source>
</evidence>
<keyword evidence="7 9" id="KW-0663">Pyridoxal phosphate</keyword>
<dbReference type="InterPro" id="IPR015421">
    <property type="entry name" value="PyrdxlP-dep_Trfase_major"/>
</dbReference>
<comment type="subunit">
    <text evidence="3 9">Homodimer.</text>
</comment>
<dbReference type="RefSeq" id="WP_148602056.1">
    <property type="nucleotide sequence ID" value="NZ_RXYB01000001.1"/>
</dbReference>
<evidence type="ECO:0000256" key="2">
    <source>
        <dbReference type="ARBA" id="ARBA00007970"/>
    </source>
</evidence>
<gene>
    <name evidence="9 11" type="primary">hisC</name>
    <name evidence="11" type="ORF">GH807_00645</name>
</gene>
<comment type="cofactor">
    <cofactor evidence="1 9">
        <name>pyridoxal 5'-phosphate</name>
        <dbReference type="ChEBI" id="CHEBI:597326"/>
    </cofactor>
</comment>
<keyword evidence="8 9" id="KW-0368">Histidine biosynthesis</keyword>
<accession>A0ABR6WGS4</accession>
<dbReference type="Gene3D" id="3.90.1150.10">
    <property type="entry name" value="Aspartate Aminotransferase, domain 1"/>
    <property type="match status" value="1"/>
</dbReference>
<proteinExistence type="inferred from homology"/>